<dbReference type="EMBL" id="CP002862">
    <property type="protein sequence ID" value="AEI52117.1"/>
    <property type="molecule type" value="Genomic_DNA"/>
</dbReference>
<sequence>MIAKALGTGKSFSGKINYLFDGKIEDRKVKDKMASVISHSENVRVPFSHEDKTGISRMKADFIERSKSYKYFDKSKGYIGEHVISLTEHDQRELRGKGNMKSITDEYIKLTGIDKTQYVAITHHDTSNPHVHILFNRVTDAGKIFDATYEKKRAMYAGIVLSQKYGLSLLGELQKVSEDKGVKVMRMQMGDYRELRAGNALLREARNFHHLEKLAEAKGQTLEQRGDSVFLDKKEYSKADLETMFWQNRTEALTAKSEKGSVQALVEAKSVDAGQPVTISPIVFSEEGTAQVTNEKRESRVSKPTASVEEGKAKRSRKKRLPDYQQKVTKLKTSKGLRL</sequence>
<dbReference type="RefSeq" id="WP_013921698.1">
    <property type="nucleotide sequence ID" value="NC_015694.1"/>
</dbReference>
<keyword evidence="3" id="KW-0614">Plasmid</keyword>
<reference evidence="3 4" key="2">
    <citation type="journal article" date="2012" name="Stand. Genomic Sci.">
        <title>Complete genome sequence of the aquatic bacterium Runella slithyformis type strain (LSU 4(T)).</title>
        <authorList>
            <person name="Copeland A."/>
            <person name="Zhang X."/>
            <person name="Misra M."/>
            <person name="Lapidus A."/>
            <person name="Nolan M."/>
            <person name="Lucas S."/>
            <person name="Deshpande S."/>
            <person name="Cheng J.F."/>
            <person name="Tapia R."/>
            <person name="Goodwin L.A."/>
            <person name="Pitluck S."/>
            <person name="Liolios K."/>
            <person name="Pagani I."/>
            <person name="Ivanova N."/>
            <person name="Mikhailova N."/>
            <person name="Pati A."/>
            <person name="Chen A."/>
            <person name="Palaniappan K."/>
            <person name="Land M."/>
            <person name="Hauser L."/>
            <person name="Pan C."/>
            <person name="Jeffries C.D."/>
            <person name="Detter J.C."/>
            <person name="Brambilla E.M."/>
            <person name="Rohde M."/>
            <person name="Djao O.D."/>
            <person name="Goker M."/>
            <person name="Sikorski J."/>
            <person name="Tindall B.J."/>
            <person name="Woyke T."/>
            <person name="Bristow J."/>
            <person name="Eisen J.A."/>
            <person name="Markowitz V."/>
            <person name="Hugenholtz P."/>
            <person name="Kyrpides N.C."/>
            <person name="Klenk H.P."/>
            <person name="Mavromatis K."/>
        </authorList>
    </citation>
    <scope>NUCLEOTIDE SEQUENCE [LARGE SCALE GENOMIC DNA]</scope>
    <source>
        <strain evidence="4">ATCC 29530 / DSM 19594 / LMG 11500 / NCIMB 11436 / LSU 4</strain>
    </source>
</reference>
<organism evidence="3 4">
    <name type="scientific">Runella slithyformis (strain ATCC 29530 / DSM 19594 / LMG 11500 / NCIMB 11436 / LSU 4)</name>
    <dbReference type="NCBI Taxonomy" id="761193"/>
    <lineage>
        <taxon>Bacteria</taxon>
        <taxon>Pseudomonadati</taxon>
        <taxon>Bacteroidota</taxon>
        <taxon>Cytophagia</taxon>
        <taxon>Cytophagales</taxon>
        <taxon>Spirosomataceae</taxon>
        <taxon>Runella</taxon>
    </lineage>
</organism>
<geneLocation type="plasmid" evidence="3 4">
    <name>pRUNSL03</name>
</geneLocation>
<dbReference type="AlphaFoldDB" id="A0A7U3ZRR4"/>
<evidence type="ECO:0000259" key="2">
    <source>
        <dbReference type="Pfam" id="PF03432"/>
    </source>
</evidence>
<evidence type="ECO:0000313" key="3">
    <source>
        <dbReference type="EMBL" id="AEI52117.1"/>
    </source>
</evidence>
<feature type="region of interest" description="Disordered" evidence="1">
    <location>
        <begin position="289"/>
        <end position="339"/>
    </location>
</feature>
<dbReference type="InterPro" id="IPR005094">
    <property type="entry name" value="Endonuclease_MobA/VirD2"/>
</dbReference>
<accession>A0A7U3ZRR4</accession>
<protein>
    <submittedName>
        <fullName evidence="3">Relaxase/mobilization nuclease family protein</fullName>
    </submittedName>
</protein>
<feature type="compositionally biased region" description="Basic residues" evidence="1">
    <location>
        <begin position="329"/>
        <end position="339"/>
    </location>
</feature>
<dbReference type="Proteomes" id="UP000000493">
    <property type="component" value="Plasmid pRUNSL03"/>
</dbReference>
<reference evidence="4" key="1">
    <citation type="submission" date="2011-06" db="EMBL/GenBank/DDBJ databases">
        <title>The complete genome of plasmid 3 of Runella slithyformis DSM 19594.</title>
        <authorList>
            <consortium name="US DOE Joint Genome Institute (JGI-PGF)"/>
            <person name="Lucas S."/>
            <person name="Han J."/>
            <person name="Lapidus A."/>
            <person name="Bruce D."/>
            <person name="Goodwin L."/>
            <person name="Pitluck S."/>
            <person name="Peters L."/>
            <person name="Kyrpides N."/>
            <person name="Mavromatis K."/>
            <person name="Ivanova N."/>
            <person name="Ovchinnikova G."/>
            <person name="Zhang X."/>
            <person name="Misra M."/>
            <person name="Detter J.C."/>
            <person name="Tapia R."/>
            <person name="Han C."/>
            <person name="Land M."/>
            <person name="Hauser L."/>
            <person name="Markowitz V."/>
            <person name="Cheng J.-F."/>
            <person name="Hugenholtz P."/>
            <person name="Woyke T."/>
            <person name="Wu D."/>
            <person name="Tindall B."/>
            <person name="Faehrich R."/>
            <person name="Brambilla E."/>
            <person name="Klenk H.-P."/>
            <person name="Eisen J.A."/>
        </authorList>
    </citation>
    <scope>NUCLEOTIDE SEQUENCE [LARGE SCALE GENOMIC DNA]</scope>
    <source>
        <strain evidence="4">ATCC 29530 / DSM 19594 / LMG 11500 / NCIMB 11436 / LSU 4</strain>
        <plasmid evidence="4">pRUNSL03</plasmid>
    </source>
</reference>
<name>A0A7U3ZRR4_RUNSL</name>
<dbReference type="KEGG" id="rsi:Runsl_5820"/>
<evidence type="ECO:0000313" key="4">
    <source>
        <dbReference type="Proteomes" id="UP000000493"/>
    </source>
</evidence>
<feature type="domain" description="MobA/VirD2-like nuclease" evidence="2">
    <location>
        <begin position="81"/>
        <end position="167"/>
    </location>
</feature>
<proteinExistence type="predicted"/>
<dbReference type="Pfam" id="PF03432">
    <property type="entry name" value="Relaxase"/>
    <property type="match status" value="1"/>
</dbReference>
<keyword evidence="4" id="KW-1185">Reference proteome</keyword>
<evidence type="ECO:0000256" key="1">
    <source>
        <dbReference type="SAM" id="MobiDB-lite"/>
    </source>
</evidence>
<gene>
    <name evidence="3" type="ordered locus">Runsl_5820</name>
</gene>